<name>A0AAD2FS21_9STRA</name>
<reference evidence="3" key="1">
    <citation type="submission" date="2023-08" db="EMBL/GenBank/DDBJ databases">
        <authorList>
            <person name="Audoor S."/>
            <person name="Bilcke G."/>
        </authorList>
    </citation>
    <scope>NUCLEOTIDE SEQUENCE</scope>
</reference>
<proteinExistence type="predicted"/>
<evidence type="ECO:0000256" key="1">
    <source>
        <dbReference type="SAM" id="MobiDB-lite"/>
    </source>
</evidence>
<dbReference type="EMBL" id="CAKOGP040001781">
    <property type="protein sequence ID" value="CAJ1951448.1"/>
    <property type="molecule type" value="Genomic_DNA"/>
</dbReference>
<keyword evidence="2" id="KW-0472">Membrane</keyword>
<feature type="compositionally biased region" description="Low complexity" evidence="1">
    <location>
        <begin position="59"/>
        <end position="69"/>
    </location>
</feature>
<gene>
    <name evidence="3" type="ORF">CYCCA115_LOCUS13078</name>
</gene>
<evidence type="ECO:0000256" key="2">
    <source>
        <dbReference type="SAM" id="Phobius"/>
    </source>
</evidence>
<keyword evidence="4" id="KW-1185">Reference proteome</keyword>
<evidence type="ECO:0000313" key="3">
    <source>
        <dbReference type="EMBL" id="CAJ1951448.1"/>
    </source>
</evidence>
<keyword evidence="2" id="KW-0812">Transmembrane</keyword>
<evidence type="ECO:0000313" key="4">
    <source>
        <dbReference type="Proteomes" id="UP001295423"/>
    </source>
</evidence>
<comment type="caution">
    <text evidence="3">The sequence shown here is derived from an EMBL/GenBank/DDBJ whole genome shotgun (WGS) entry which is preliminary data.</text>
</comment>
<feature type="transmembrane region" description="Helical" evidence="2">
    <location>
        <begin position="16"/>
        <end position="34"/>
    </location>
</feature>
<sequence>MTEFHRMDLQQSNPKTYFLVFVVPIAVLFIHALLQYSDGIWISDPTSMNIGRQILQNKQQQQQQQQQQQKAHSNYNKDEQERTIVVYTGPTSLDRSTGKNELYLRNFDYFLAHKGVDCSSQHHRHHHHHDTIITLSEETYHHYTTQNQQFQHLMNECGPKALRVVQRQDTCYDLGSIHLVLNDADNFDLTPYDYFVYLNCGVVGPLWWSSDLPWTTFFTSLLNDRVKMSGLSANCRHRDGFSAHLQSMAFALDPRGLEIVRNSGAIYDCMKGNDAMTMTDKMDLIGRYELGMSRAIFEQGYSISSWLWSLGRNSNSVSHGTGQRQVHEPVVMHDPNHKCRDVWYVDPFLRISSNYPRRSPSWNMTFFKTSRFIPPDILEEVGYELTNKPMKDLVGDYSKAVASRFWAFQMVQSVFVE</sequence>
<feature type="region of interest" description="Disordered" evidence="1">
    <location>
        <begin position="55"/>
        <end position="81"/>
    </location>
</feature>
<protein>
    <submittedName>
        <fullName evidence="3">Uncharacterized protein</fullName>
    </submittedName>
</protein>
<dbReference type="Proteomes" id="UP001295423">
    <property type="component" value="Unassembled WGS sequence"/>
</dbReference>
<accession>A0AAD2FS21</accession>
<dbReference type="AlphaFoldDB" id="A0AAD2FS21"/>
<keyword evidence="2" id="KW-1133">Transmembrane helix</keyword>
<organism evidence="3 4">
    <name type="scientific">Cylindrotheca closterium</name>
    <dbReference type="NCBI Taxonomy" id="2856"/>
    <lineage>
        <taxon>Eukaryota</taxon>
        <taxon>Sar</taxon>
        <taxon>Stramenopiles</taxon>
        <taxon>Ochrophyta</taxon>
        <taxon>Bacillariophyta</taxon>
        <taxon>Bacillariophyceae</taxon>
        <taxon>Bacillariophycidae</taxon>
        <taxon>Bacillariales</taxon>
        <taxon>Bacillariaceae</taxon>
        <taxon>Cylindrotheca</taxon>
    </lineage>
</organism>